<dbReference type="AlphaFoldDB" id="A0A940MU67"/>
<dbReference type="Proteomes" id="UP000677537">
    <property type="component" value="Unassembled WGS sequence"/>
</dbReference>
<keyword evidence="7" id="KW-0645">Protease</keyword>
<gene>
    <name evidence="7" type="ORF">J5Y10_12020</name>
</gene>
<evidence type="ECO:0000259" key="4">
    <source>
        <dbReference type="Pfam" id="PF00557"/>
    </source>
</evidence>
<accession>A0A940MU67</accession>
<name>A0A940MU67_9PROT</name>
<dbReference type="Gene3D" id="3.90.230.10">
    <property type="entry name" value="Creatinase/methionine aminopeptidase superfamily"/>
    <property type="match status" value="1"/>
</dbReference>
<dbReference type="InterPro" id="IPR029149">
    <property type="entry name" value="Creatin/AminoP/Spt16_N"/>
</dbReference>
<dbReference type="InterPro" id="IPR050422">
    <property type="entry name" value="X-Pro_aminopeptidase_P"/>
</dbReference>
<sequence length="607" mass="65750">MRQTHRNLGKHAVVNDLVTNLPQKRLTDLRFEIARAGVDGFIIPRADEFLGEYVPPSGERLAWLTGFTGSAGLAIVLPDRAVVFTDGRYTTQVAQQTDPTLWERRHLIEEPPAAWLKAHAAGKRIGYDPWLHPQAALDRLAASGAELVPLPANPLDAIWTDRPSAPTAPAEPWPEEFAGRSSAEKRGGIAAALKEAGQDAVVLADAHSVAWLLNMRGGDLDHTPLALAFAILDAEGAVTLFMDPAKAGPALREALGNAVSIQPRDTLPAALAALKGKTVRLDPEATPAWFGQVLKEAGADISSGADPIRLPRACKTEAERTGARAAHRRDARAMIRFLAWFAREARHGELTEIAAADQLLAFRRMEDRFRAESFPAIAGAGEHGAVIHYRATEASNRTIHPDEPFLLDSGAQYLDGTTDITRTLWTGPGLPPAELRTRYTLVLRGMIALAATRFPEGVAGPHLDAIARRPLWEAGLDYDHGTGHGVGAFLSVHEGPAAFSRSAANIPLQEGMILSDEPGFYLPGAYGIRLENLLLVRPVAAAQGPRRWLHFETLTLAPFDRELIDAGALDRTERAWLDAYHARILVEVGPTLDGPTMEWLRAACAPL</sequence>
<dbReference type="CDD" id="cd01085">
    <property type="entry name" value="APP"/>
    <property type="match status" value="1"/>
</dbReference>
<dbReference type="Pfam" id="PF16189">
    <property type="entry name" value="Creatinase_N_2"/>
    <property type="match status" value="1"/>
</dbReference>
<dbReference type="PANTHER" id="PTHR43763">
    <property type="entry name" value="XAA-PRO AMINOPEPTIDASE 1"/>
    <property type="match status" value="1"/>
</dbReference>
<dbReference type="EMBL" id="JAGIZA010000006">
    <property type="protein sequence ID" value="MBP0493504.1"/>
    <property type="molecule type" value="Genomic_DNA"/>
</dbReference>
<evidence type="ECO:0000256" key="1">
    <source>
        <dbReference type="ARBA" id="ARBA00008766"/>
    </source>
</evidence>
<dbReference type="GO" id="GO:0005737">
    <property type="term" value="C:cytoplasm"/>
    <property type="evidence" value="ECO:0007669"/>
    <property type="project" value="UniProtKB-ARBA"/>
</dbReference>
<keyword evidence="8" id="KW-1185">Reference proteome</keyword>
<dbReference type="SUPFAM" id="SSF53092">
    <property type="entry name" value="Creatinase/prolidase N-terminal domain"/>
    <property type="match status" value="2"/>
</dbReference>
<dbReference type="GO" id="GO:0070006">
    <property type="term" value="F:metalloaminopeptidase activity"/>
    <property type="evidence" value="ECO:0007669"/>
    <property type="project" value="InterPro"/>
</dbReference>
<proteinExistence type="inferred from homology"/>
<evidence type="ECO:0000256" key="2">
    <source>
        <dbReference type="ARBA" id="ARBA00022723"/>
    </source>
</evidence>
<dbReference type="SUPFAM" id="SSF55920">
    <property type="entry name" value="Creatinase/aminopeptidase"/>
    <property type="match status" value="1"/>
</dbReference>
<dbReference type="InterPro" id="IPR000587">
    <property type="entry name" value="Creatinase_N"/>
</dbReference>
<evidence type="ECO:0000313" key="7">
    <source>
        <dbReference type="EMBL" id="MBP0493504.1"/>
    </source>
</evidence>
<reference evidence="7" key="1">
    <citation type="submission" date="2021-03" db="EMBL/GenBank/DDBJ databases">
        <authorList>
            <person name="So Y."/>
        </authorList>
    </citation>
    <scope>NUCLEOTIDE SEQUENCE</scope>
    <source>
        <strain evidence="7">SG15</strain>
    </source>
</reference>
<dbReference type="Pfam" id="PF16188">
    <property type="entry name" value="Peptidase_M24_C"/>
    <property type="match status" value="1"/>
</dbReference>
<dbReference type="GO" id="GO:0046872">
    <property type="term" value="F:metal ion binding"/>
    <property type="evidence" value="ECO:0007669"/>
    <property type="project" value="UniProtKB-KW"/>
</dbReference>
<keyword evidence="2" id="KW-0479">Metal-binding</keyword>
<dbReference type="InterPro" id="IPR000994">
    <property type="entry name" value="Pept_M24"/>
</dbReference>
<organism evidence="7 8">
    <name type="scientific">Roseomonas indoligenes</name>
    <dbReference type="NCBI Taxonomy" id="2820811"/>
    <lineage>
        <taxon>Bacteria</taxon>
        <taxon>Pseudomonadati</taxon>
        <taxon>Pseudomonadota</taxon>
        <taxon>Alphaproteobacteria</taxon>
        <taxon>Acetobacterales</taxon>
        <taxon>Roseomonadaceae</taxon>
        <taxon>Roseomonas</taxon>
    </lineage>
</organism>
<comment type="caution">
    <text evidence="7">The sequence shown here is derived from an EMBL/GenBank/DDBJ whole genome shotgun (WGS) entry which is preliminary data.</text>
</comment>
<feature type="domain" description="Peptidase M24 C-terminal" evidence="6">
    <location>
        <begin position="548"/>
        <end position="607"/>
    </location>
</feature>
<dbReference type="Pfam" id="PF01321">
    <property type="entry name" value="Creatinase_N"/>
    <property type="match status" value="1"/>
</dbReference>
<dbReference type="InterPro" id="IPR032416">
    <property type="entry name" value="Peptidase_M24_C"/>
</dbReference>
<dbReference type="FunFam" id="3.90.230.10:FF:000009">
    <property type="entry name" value="xaa-Pro aminopeptidase 2"/>
    <property type="match status" value="1"/>
</dbReference>
<comment type="similarity">
    <text evidence="1">Belongs to the peptidase M24B family.</text>
</comment>
<dbReference type="PANTHER" id="PTHR43763:SF6">
    <property type="entry name" value="XAA-PRO AMINOPEPTIDASE 1"/>
    <property type="match status" value="1"/>
</dbReference>
<dbReference type="InterPro" id="IPR036005">
    <property type="entry name" value="Creatinase/aminopeptidase-like"/>
</dbReference>
<protein>
    <submittedName>
        <fullName evidence="7">Aminopeptidase P family protein</fullName>
    </submittedName>
</protein>
<evidence type="ECO:0000259" key="5">
    <source>
        <dbReference type="Pfam" id="PF01321"/>
    </source>
</evidence>
<dbReference type="RefSeq" id="WP_209373858.1">
    <property type="nucleotide sequence ID" value="NZ_JAGIZA010000006.1"/>
</dbReference>
<evidence type="ECO:0000313" key="8">
    <source>
        <dbReference type="Proteomes" id="UP000677537"/>
    </source>
</evidence>
<evidence type="ECO:0000256" key="3">
    <source>
        <dbReference type="ARBA" id="ARBA00022801"/>
    </source>
</evidence>
<feature type="domain" description="Creatinase N-terminal" evidence="5">
    <location>
        <begin position="25"/>
        <end position="150"/>
    </location>
</feature>
<keyword evidence="3" id="KW-0378">Hydrolase</keyword>
<feature type="domain" description="Peptidase M24" evidence="4">
    <location>
        <begin position="323"/>
        <end position="537"/>
    </location>
</feature>
<dbReference type="Pfam" id="PF00557">
    <property type="entry name" value="Peptidase_M24"/>
    <property type="match status" value="1"/>
</dbReference>
<keyword evidence="7" id="KW-0031">Aminopeptidase</keyword>
<dbReference type="Gene3D" id="3.40.350.10">
    <property type="entry name" value="Creatinase/prolidase N-terminal domain"/>
    <property type="match status" value="2"/>
</dbReference>
<dbReference type="InterPro" id="IPR033740">
    <property type="entry name" value="Pept_M24B"/>
</dbReference>
<evidence type="ECO:0000259" key="6">
    <source>
        <dbReference type="Pfam" id="PF16188"/>
    </source>
</evidence>